<accession>A0A914VNA5</accession>
<dbReference type="Proteomes" id="UP000887566">
    <property type="component" value="Unplaced"/>
</dbReference>
<dbReference type="PANTHER" id="PTHR47027:SF28">
    <property type="entry name" value="ENDONUCLEASE-REVERSE TRANSCRIPTASE"/>
    <property type="match status" value="1"/>
</dbReference>
<dbReference type="WBParaSite" id="PSAMB.scaffold218size64478.g3695.t1">
    <property type="protein sequence ID" value="PSAMB.scaffold218size64478.g3695.t1"/>
    <property type="gene ID" value="PSAMB.scaffold218size64478.g3695"/>
</dbReference>
<dbReference type="InterPro" id="IPR000477">
    <property type="entry name" value="RT_dom"/>
</dbReference>
<dbReference type="SUPFAM" id="SSF56672">
    <property type="entry name" value="DNA/RNA polymerases"/>
    <property type="match status" value="1"/>
</dbReference>
<organism evidence="3 4">
    <name type="scientific">Plectus sambesii</name>
    <dbReference type="NCBI Taxonomy" id="2011161"/>
    <lineage>
        <taxon>Eukaryota</taxon>
        <taxon>Metazoa</taxon>
        <taxon>Ecdysozoa</taxon>
        <taxon>Nematoda</taxon>
        <taxon>Chromadorea</taxon>
        <taxon>Plectida</taxon>
        <taxon>Plectina</taxon>
        <taxon>Plectoidea</taxon>
        <taxon>Plectidae</taxon>
        <taxon>Plectus</taxon>
    </lineage>
</organism>
<dbReference type="Pfam" id="PF03372">
    <property type="entry name" value="Exo_endo_phos"/>
    <property type="match status" value="1"/>
</dbReference>
<dbReference type="AlphaFoldDB" id="A0A914VNA5"/>
<dbReference type="GO" id="GO:0003824">
    <property type="term" value="F:catalytic activity"/>
    <property type="evidence" value="ECO:0007669"/>
    <property type="project" value="InterPro"/>
</dbReference>
<dbReference type="CDD" id="cd01650">
    <property type="entry name" value="RT_nLTR_like"/>
    <property type="match status" value="1"/>
</dbReference>
<evidence type="ECO:0000313" key="3">
    <source>
        <dbReference type="Proteomes" id="UP000887566"/>
    </source>
</evidence>
<name>A0A914VNA5_9BILA</name>
<dbReference type="InterPro" id="IPR043128">
    <property type="entry name" value="Rev_trsase/Diguanyl_cyclase"/>
</dbReference>
<feature type="region of interest" description="Disordered" evidence="1">
    <location>
        <begin position="37"/>
        <end position="89"/>
    </location>
</feature>
<dbReference type="InterPro" id="IPR043502">
    <property type="entry name" value="DNA/RNA_pol_sf"/>
</dbReference>
<evidence type="ECO:0000256" key="1">
    <source>
        <dbReference type="SAM" id="MobiDB-lite"/>
    </source>
</evidence>
<dbReference type="CDD" id="cd09076">
    <property type="entry name" value="L1-EN"/>
    <property type="match status" value="1"/>
</dbReference>
<dbReference type="Gene3D" id="3.60.10.10">
    <property type="entry name" value="Endonuclease/exonuclease/phosphatase"/>
    <property type="match status" value="1"/>
</dbReference>
<dbReference type="PROSITE" id="PS50878">
    <property type="entry name" value="RT_POL"/>
    <property type="match status" value="1"/>
</dbReference>
<dbReference type="SUPFAM" id="SSF56219">
    <property type="entry name" value="DNase I-like"/>
    <property type="match status" value="1"/>
</dbReference>
<dbReference type="InterPro" id="IPR036691">
    <property type="entry name" value="Endo/exonu/phosph_ase_sf"/>
</dbReference>
<dbReference type="PANTHER" id="PTHR47027">
    <property type="entry name" value="REVERSE TRANSCRIPTASE DOMAIN-CONTAINING PROTEIN"/>
    <property type="match status" value="1"/>
</dbReference>
<dbReference type="Gene3D" id="3.30.70.270">
    <property type="match status" value="1"/>
</dbReference>
<reference evidence="4" key="1">
    <citation type="submission" date="2022-11" db="UniProtKB">
        <authorList>
            <consortium name="WormBaseParasite"/>
        </authorList>
    </citation>
    <scope>IDENTIFICATION</scope>
</reference>
<feature type="domain" description="Reverse transcriptase" evidence="2">
    <location>
        <begin position="596"/>
        <end position="854"/>
    </location>
</feature>
<evidence type="ECO:0000259" key="2">
    <source>
        <dbReference type="PROSITE" id="PS50878"/>
    </source>
</evidence>
<dbReference type="Pfam" id="PF00078">
    <property type="entry name" value="RVT_1"/>
    <property type="match status" value="1"/>
</dbReference>
<keyword evidence="3" id="KW-1185">Reference proteome</keyword>
<feature type="compositionally biased region" description="Basic and acidic residues" evidence="1">
    <location>
        <begin position="39"/>
        <end position="48"/>
    </location>
</feature>
<proteinExistence type="predicted"/>
<dbReference type="InterPro" id="IPR005135">
    <property type="entry name" value="Endo/exonuclease/phosphatase"/>
</dbReference>
<evidence type="ECO:0000313" key="4">
    <source>
        <dbReference type="WBParaSite" id="PSAMB.scaffold218size64478.g3695.t1"/>
    </source>
</evidence>
<protein>
    <submittedName>
        <fullName evidence="4">Reverse transcriptase domain-containing protein</fullName>
    </submittedName>
</protein>
<sequence>MDAGSIPAEGGPHPTKVLIPPWVGKLVAALLRRFPATGPRDRPADALPRRINHGPMSSKESRKKATASPASDARLSGPTGVTNLQGLPAQGRRRLNKLVQETRFATLNVGSLTGRSTELAAALKRRHIDVCALQETRWSGQKSRDIGDGFKVIFNGSPRTRNGVGIAVSERYRDSVAEVHRFDDRLMKIVIIADDRKLHVFSAYAPQGGCSDRVKDEFWTTLDHKTADVPPGEPVIVMGDLNGHIGKEKDGHQAHGGHGYGERNNDGERILDYTDSHDLVIVNTFFTKRDSHLKTFYSGPTSSQIDFVLVRRRDFLLVTDAKAVPYETVATQHRPVICTMRINPPKQRHDDRTGPARTKWWRWKEKKVEILLQVDLPPITDVETTWNRAKETITAATRAELGMTVPGRRIIDKMTWLWTDAVKEKVRQKKSLYHVFLDNRTPANWAAYRGARSEAKKSVTAAKAERYKDLYKKLDTREGERDIYRLIRTRQQKTEDIEKFYGINDEKGVLITNRQQATERWRRYFEAISTQEFPHPPIPHADPVEGPVQPITTAEVEEALRRMKNGKATGPDDIAAELWKSRSWNPATWLAMLFNKIVTEKKAPTDWSHSITVPIWKKKGSPADCNNYRPIRLLSHTMKIFERVIDRRIREVIKMTPNQCGFIKNCGTTDAIHATRLLLEKHREKRQPLHVAFLDLEKAFDRVPHHLIWYALRRSGIPEELVNWVQLLYRDPKSRVQAAAGTSKDFRVTVGVHQGSVLSPLLFITIMDVITRDLHQQPPWTLLYADDVMLAATDKTDLQHQVQAWSDRLARFGLRLNVKKTEYMTTDADEHGTITINNTNLPRTSAFRYLGSMISDDGSLTTEVTSRINAAWLKWRSTTGVLCDKNITDRLKSKVYRTVVRPVATYGAECWPVTKEAERRLGVMETKMLRWISGITRLDHVRNDDIRERYGVVPIVEKLRESRLRWYGHVLRANDETVAKMGFALEVPGARPKGRPKQRWTDTLHNDLKITGLHPDKAFDRDLWRQRARRADPATLRDKR</sequence>